<comment type="caution">
    <text evidence="1">The sequence shown here is derived from an EMBL/GenBank/DDBJ whole genome shotgun (WGS) entry which is preliminary data.</text>
</comment>
<sequence length="51" mass="6141">MSYLLPVQSEYKDILEIFASRLRMKHLLKSTSHRDMKPTQLFLITKDEMKE</sequence>
<protein>
    <submittedName>
        <fullName evidence="1">Uncharacterized protein</fullName>
    </submittedName>
</protein>
<organism evidence="1">
    <name type="scientific">marine sediment metagenome</name>
    <dbReference type="NCBI Taxonomy" id="412755"/>
    <lineage>
        <taxon>unclassified sequences</taxon>
        <taxon>metagenomes</taxon>
        <taxon>ecological metagenomes</taxon>
    </lineage>
</organism>
<accession>X1FKR0</accession>
<evidence type="ECO:0000313" key="1">
    <source>
        <dbReference type="EMBL" id="GAH33105.1"/>
    </source>
</evidence>
<feature type="non-terminal residue" evidence="1">
    <location>
        <position position="51"/>
    </location>
</feature>
<proteinExistence type="predicted"/>
<reference evidence="1" key="1">
    <citation type="journal article" date="2014" name="Front. Microbiol.">
        <title>High frequency of phylogenetically diverse reductive dehalogenase-homologous genes in deep subseafloor sedimentary metagenomes.</title>
        <authorList>
            <person name="Kawai M."/>
            <person name="Futagami T."/>
            <person name="Toyoda A."/>
            <person name="Takaki Y."/>
            <person name="Nishi S."/>
            <person name="Hori S."/>
            <person name="Arai W."/>
            <person name="Tsubouchi T."/>
            <person name="Morono Y."/>
            <person name="Uchiyama I."/>
            <person name="Ito T."/>
            <person name="Fujiyama A."/>
            <person name="Inagaki F."/>
            <person name="Takami H."/>
        </authorList>
    </citation>
    <scope>NUCLEOTIDE SEQUENCE</scope>
    <source>
        <strain evidence="1">Expedition CK06-06</strain>
    </source>
</reference>
<gene>
    <name evidence="1" type="ORF">S03H2_17667</name>
</gene>
<dbReference type="EMBL" id="BARU01009131">
    <property type="protein sequence ID" value="GAH33105.1"/>
    <property type="molecule type" value="Genomic_DNA"/>
</dbReference>
<name>X1FKR0_9ZZZZ</name>
<dbReference type="AlphaFoldDB" id="X1FKR0"/>